<evidence type="ECO:0000256" key="5">
    <source>
        <dbReference type="ARBA" id="ARBA00012060"/>
    </source>
</evidence>
<accession>A0A1J0W0D0</accession>
<dbReference type="NCBIfam" id="NF003805">
    <property type="entry name" value="PRK05395.1-2"/>
    <property type="match status" value="1"/>
</dbReference>
<dbReference type="PANTHER" id="PTHR21272:SF3">
    <property type="entry name" value="CATABOLIC 3-DEHYDROQUINASE"/>
    <property type="match status" value="1"/>
</dbReference>
<dbReference type="HAMAP" id="MF_00169">
    <property type="entry name" value="AroQ"/>
    <property type="match status" value="1"/>
</dbReference>
<keyword evidence="8" id="KW-0028">Amino-acid biosynthesis</keyword>
<dbReference type="OrthoDB" id="9790793at2"/>
<keyword evidence="13" id="KW-1185">Reference proteome</keyword>
<comment type="similarity">
    <text evidence="3 8">Belongs to the type-II 3-dehydroquinase family.</text>
</comment>
<feature type="binding site" evidence="8 10">
    <location>
        <position position="81"/>
    </location>
    <ligand>
        <name>substrate</name>
    </ligand>
</feature>
<dbReference type="SUPFAM" id="SSF52304">
    <property type="entry name" value="Type II 3-dehydroquinate dehydratase"/>
    <property type="match status" value="1"/>
</dbReference>
<dbReference type="Gene3D" id="3.40.50.9100">
    <property type="entry name" value="Dehydroquinase, class II"/>
    <property type="match status" value="1"/>
</dbReference>
<dbReference type="AlphaFoldDB" id="A0A1J0W0D0"/>
<dbReference type="GO" id="GO:0008652">
    <property type="term" value="P:amino acid biosynthetic process"/>
    <property type="evidence" value="ECO:0007669"/>
    <property type="project" value="UniProtKB-KW"/>
</dbReference>
<feature type="binding site" evidence="8 10">
    <location>
        <position position="94"/>
    </location>
    <ligand>
        <name>substrate</name>
    </ligand>
</feature>
<dbReference type="PANTHER" id="PTHR21272">
    <property type="entry name" value="CATABOLIC 3-DEHYDROQUINASE"/>
    <property type="match status" value="1"/>
</dbReference>
<dbReference type="PROSITE" id="PS01029">
    <property type="entry name" value="DEHYDROQUINASE_II"/>
    <property type="match status" value="1"/>
</dbReference>
<evidence type="ECO:0000256" key="6">
    <source>
        <dbReference type="ARBA" id="ARBA00023141"/>
    </source>
</evidence>
<proteinExistence type="inferred from homology"/>
<dbReference type="GO" id="GO:0003855">
    <property type="term" value="F:3-dehydroquinate dehydratase activity"/>
    <property type="evidence" value="ECO:0007669"/>
    <property type="project" value="UniProtKB-UniRule"/>
</dbReference>
<dbReference type="InterPro" id="IPR036441">
    <property type="entry name" value="DHquinase_II_sf"/>
</dbReference>
<gene>
    <name evidence="8" type="primary">aroQ</name>
    <name evidence="12" type="ORF">BOX37_31570</name>
</gene>
<protein>
    <recommendedName>
        <fullName evidence="5 8">3-dehydroquinate dehydratase</fullName>
        <shortName evidence="8">3-dehydroquinase</shortName>
        <ecNumber evidence="5 8">4.2.1.10</ecNumber>
    </recommendedName>
    <alternativeName>
        <fullName evidence="8">Type II DHQase</fullName>
    </alternativeName>
</protein>
<dbReference type="PIRSF" id="PIRSF001399">
    <property type="entry name" value="DHquinase_II"/>
    <property type="match status" value="1"/>
</dbReference>
<evidence type="ECO:0000256" key="10">
    <source>
        <dbReference type="PIRSR" id="PIRSR001399-2"/>
    </source>
</evidence>
<dbReference type="UniPathway" id="UPA00053">
    <property type="reaction ID" value="UER00086"/>
</dbReference>
<evidence type="ECO:0000256" key="4">
    <source>
        <dbReference type="ARBA" id="ARBA00011193"/>
    </source>
</evidence>
<dbReference type="NCBIfam" id="TIGR01088">
    <property type="entry name" value="aroQ"/>
    <property type="match status" value="1"/>
</dbReference>
<keyword evidence="7 8" id="KW-0456">Lyase</keyword>
<comment type="catalytic activity">
    <reaction evidence="1 8">
        <text>3-dehydroquinate = 3-dehydroshikimate + H2O</text>
        <dbReference type="Rhea" id="RHEA:21096"/>
        <dbReference type="ChEBI" id="CHEBI:15377"/>
        <dbReference type="ChEBI" id="CHEBI:16630"/>
        <dbReference type="ChEBI" id="CHEBI:32364"/>
        <dbReference type="EC" id="4.2.1.10"/>
    </reaction>
</comment>
<reference evidence="12" key="1">
    <citation type="submission" date="2016-11" db="EMBL/GenBank/DDBJ databases">
        <authorList>
            <person name="Jaros S."/>
            <person name="Januszkiewicz K."/>
            <person name="Wedrychowicz H."/>
        </authorList>
    </citation>
    <scope>NUCLEOTIDE SEQUENCE [LARGE SCALE GENOMIC DNA]</scope>
    <source>
        <strain evidence="12">Y48</strain>
    </source>
</reference>
<comment type="function">
    <text evidence="8">Catalyzes a trans-dehydration via an enolate intermediate.</text>
</comment>
<dbReference type="InterPro" id="IPR018509">
    <property type="entry name" value="DHquinase_II_CS"/>
</dbReference>
<feature type="binding site" evidence="8 10">
    <location>
        <position position="87"/>
    </location>
    <ligand>
        <name>substrate</name>
    </ligand>
</feature>
<feature type="binding site" evidence="8 10">
    <location>
        <position position="118"/>
    </location>
    <ligand>
        <name>substrate</name>
    </ligand>
</feature>
<evidence type="ECO:0000256" key="3">
    <source>
        <dbReference type="ARBA" id="ARBA00011037"/>
    </source>
</evidence>
<name>A0A1J0W0D0_9NOCA</name>
<dbReference type="InterPro" id="IPR001874">
    <property type="entry name" value="DHquinase_II"/>
</dbReference>
<evidence type="ECO:0000256" key="9">
    <source>
        <dbReference type="PIRSR" id="PIRSR001399-1"/>
    </source>
</evidence>
<dbReference type="NCBIfam" id="NF003807">
    <property type="entry name" value="PRK05395.1-4"/>
    <property type="match status" value="1"/>
</dbReference>
<feature type="site" description="Transition state stabilizer" evidence="8 11">
    <location>
        <position position="25"/>
    </location>
</feature>
<evidence type="ECO:0000313" key="13">
    <source>
        <dbReference type="Proteomes" id="UP000183810"/>
    </source>
</evidence>
<evidence type="ECO:0000256" key="1">
    <source>
        <dbReference type="ARBA" id="ARBA00001864"/>
    </source>
</evidence>
<evidence type="ECO:0000256" key="8">
    <source>
        <dbReference type="HAMAP-Rule" id="MF_00169"/>
    </source>
</evidence>
<evidence type="ECO:0000256" key="7">
    <source>
        <dbReference type="ARBA" id="ARBA00023239"/>
    </source>
</evidence>
<dbReference type="NCBIfam" id="NF003806">
    <property type="entry name" value="PRK05395.1-3"/>
    <property type="match status" value="1"/>
</dbReference>
<dbReference type="GO" id="GO:0019631">
    <property type="term" value="P:quinate catabolic process"/>
    <property type="evidence" value="ECO:0007669"/>
    <property type="project" value="TreeGrafter"/>
</dbReference>
<dbReference type="CDD" id="cd00466">
    <property type="entry name" value="DHQase_II"/>
    <property type="match status" value="1"/>
</dbReference>
<feature type="active site" description="Proton donor" evidence="8 9">
    <location>
        <position position="107"/>
    </location>
</feature>
<evidence type="ECO:0000256" key="2">
    <source>
        <dbReference type="ARBA" id="ARBA00004902"/>
    </source>
</evidence>
<keyword evidence="6 8" id="KW-0057">Aromatic amino acid biosynthesis</keyword>
<evidence type="ECO:0000313" key="12">
    <source>
        <dbReference type="EMBL" id="APE37725.1"/>
    </source>
</evidence>
<dbReference type="GO" id="GO:0009073">
    <property type="term" value="P:aromatic amino acid family biosynthetic process"/>
    <property type="evidence" value="ECO:0007669"/>
    <property type="project" value="UniProtKB-KW"/>
</dbReference>
<dbReference type="EC" id="4.2.1.10" evidence="5 8"/>
<dbReference type="KEGG" id="nsl:BOX37_31570"/>
<feature type="active site" description="Proton acceptor" evidence="8 9">
    <location>
        <position position="30"/>
    </location>
</feature>
<comment type="subunit">
    <text evidence="4 8">Homododecamer.</text>
</comment>
<sequence>MADPVQVTGPILVLNGPNLNMLGTRQPEIYGADTLDDVVALCERTAKRFGREVVAFQSNHEGALIDRIHEARGTASAIVINPGGLTHTSVALRDALVIPEVPIVEVHISNVHAREEFRHHSFVSPIAAAVIAGLGVQGYAAAVEYCCASPNVQAGIGR</sequence>
<dbReference type="RefSeq" id="WP_071930892.1">
    <property type="nucleotide sequence ID" value="NZ_CP018082.1"/>
</dbReference>
<dbReference type="GO" id="GO:0009423">
    <property type="term" value="P:chorismate biosynthetic process"/>
    <property type="evidence" value="ECO:0007669"/>
    <property type="project" value="UniProtKB-UniRule"/>
</dbReference>
<comment type="pathway">
    <text evidence="2 8">Metabolic intermediate biosynthesis; chorismate biosynthesis; chorismate from D-erythrose 4-phosphate and phosphoenolpyruvate: step 3/7.</text>
</comment>
<evidence type="ECO:0000256" key="11">
    <source>
        <dbReference type="PIRSR" id="PIRSR001399-3"/>
    </source>
</evidence>
<dbReference type="Proteomes" id="UP000183810">
    <property type="component" value="Chromosome"/>
</dbReference>
<organism evidence="12 13">
    <name type="scientific">Nocardia mangyaensis</name>
    <dbReference type="NCBI Taxonomy" id="2213200"/>
    <lineage>
        <taxon>Bacteria</taxon>
        <taxon>Bacillati</taxon>
        <taxon>Actinomycetota</taxon>
        <taxon>Actinomycetes</taxon>
        <taxon>Mycobacteriales</taxon>
        <taxon>Nocardiaceae</taxon>
        <taxon>Nocardia</taxon>
    </lineage>
</organism>
<feature type="binding site" evidence="8 10">
    <location>
        <begin position="108"/>
        <end position="109"/>
    </location>
    <ligand>
        <name>substrate</name>
    </ligand>
</feature>
<dbReference type="Pfam" id="PF01220">
    <property type="entry name" value="DHquinase_II"/>
    <property type="match status" value="1"/>
</dbReference>
<dbReference type="EMBL" id="CP018082">
    <property type="protein sequence ID" value="APE37725.1"/>
    <property type="molecule type" value="Genomic_DNA"/>
</dbReference>